<sequence>MKESIPGGEKYPHIKKKVRELKLHTDSSLESSTDILSQVSHTHDVIMTLDITISSLETQLASTRSAKRPAINARQKFFFVMGIMTAFSSRKRRESIRETWMPQGY</sequence>
<keyword evidence="2" id="KW-1185">Reference proteome</keyword>
<name>A0ACB9DUX1_CICIN</name>
<reference evidence="2" key="1">
    <citation type="journal article" date="2022" name="Mol. Ecol. Resour.">
        <title>The genomes of chicory, endive, great burdock and yacon provide insights into Asteraceae palaeo-polyploidization history and plant inulin production.</title>
        <authorList>
            <person name="Fan W."/>
            <person name="Wang S."/>
            <person name="Wang H."/>
            <person name="Wang A."/>
            <person name="Jiang F."/>
            <person name="Liu H."/>
            <person name="Zhao H."/>
            <person name="Xu D."/>
            <person name="Zhang Y."/>
        </authorList>
    </citation>
    <scope>NUCLEOTIDE SEQUENCE [LARGE SCALE GENOMIC DNA]</scope>
    <source>
        <strain evidence="2">cv. Punajuju</strain>
    </source>
</reference>
<dbReference type="EMBL" id="CM042012">
    <property type="protein sequence ID" value="KAI3750026.1"/>
    <property type="molecule type" value="Genomic_DNA"/>
</dbReference>
<evidence type="ECO:0000313" key="1">
    <source>
        <dbReference type="EMBL" id="KAI3750026.1"/>
    </source>
</evidence>
<comment type="caution">
    <text evidence="1">The sequence shown here is derived from an EMBL/GenBank/DDBJ whole genome shotgun (WGS) entry which is preliminary data.</text>
</comment>
<gene>
    <name evidence="1" type="ORF">L2E82_20650</name>
</gene>
<dbReference type="Proteomes" id="UP001055811">
    <property type="component" value="Linkage Group LG04"/>
</dbReference>
<organism evidence="1 2">
    <name type="scientific">Cichorium intybus</name>
    <name type="common">Chicory</name>
    <dbReference type="NCBI Taxonomy" id="13427"/>
    <lineage>
        <taxon>Eukaryota</taxon>
        <taxon>Viridiplantae</taxon>
        <taxon>Streptophyta</taxon>
        <taxon>Embryophyta</taxon>
        <taxon>Tracheophyta</taxon>
        <taxon>Spermatophyta</taxon>
        <taxon>Magnoliopsida</taxon>
        <taxon>eudicotyledons</taxon>
        <taxon>Gunneridae</taxon>
        <taxon>Pentapetalae</taxon>
        <taxon>asterids</taxon>
        <taxon>campanulids</taxon>
        <taxon>Asterales</taxon>
        <taxon>Asteraceae</taxon>
        <taxon>Cichorioideae</taxon>
        <taxon>Cichorieae</taxon>
        <taxon>Cichoriinae</taxon>
        <taxon>Cichorium</taxon>
    </lineage>
</organism>
<proteinExistence type="predicted"/>
<evidence type="ECO:0000313" key="2">
    <source>
        <dbReference type="Proteomes" id="UP001055811"/>
    </source>
</evidence>
<accession>A0ACB9DUX1</accession>
<reference evidence="1 2" key="2">
    <citation type="journal article" date="2022" name="Mol. Ecol. Resour.">
        <title>The genomes of chicory, endive, great burdock and yacon provide insights into Asteraceae paleo-polyploidization history and plant inulin production.</title>
        <authorList>
            <person name="Fan W."/>
            <person name="Wang S."/>
            <person name="Wang H."/>
            <person name="Wang A."/>
            <person name="Jiang F."/>
            <person name="Liu H."/>
            <person name="Zhao H."/>
            <person name="Xu D."/>
            <person name="Zhang Y."/>
        </authorList>
    </citation>
    <scope>NUCLEOTIDE SEQUENCE [LARGE SCALE GENOMIC DNA]</scope>
    <source>
        <strain evidence="2">cv. Punajuju</strain>
        <tissue evidence="1">Leaves</tissue>
    </source>
</reference>
<protein>
    <submittedName>
        <fullName evidence="1">Uncharacterized protein</fullName>
    </submittedName>
</protein>